<comment type="caution">
    <text evidence="2">The sequence shown here is derived from an EMBL/GenBank/DDBJ whole genome shotgun (WGS) entry which is preliminary data.</text>
</comment>
<organism evidence="2 3">
    <name type="scientific">Caldibacillus debilis</name>
    <dbReference type="NCBI Taxonomy" id="301148"/>
    <lineage>
        <taxon>Bacteria</taxon>
        <taxon>Bacillati</taxon>
        <taxon>Bacillota</taxon>
        <taxon>Bacilli</taxon>
        <taxon>Bacillales</taxon>
        <taxon>Bacillaceae</taxon>
        <taxon>Caldibacillus</taxon>
    </lineage>
</organism>
<dbReference type="Proteomes" id="UP000257014">
    <property type="component" value="Unassembled WGS sequence"/>
</dbReference>
<reference evidence="2 3" key="1">
    <citation type="submission" date="2018-03" db="EMBL/GenBank/DDBJ databases">
        <authorList>
            <person name="Keele B.F."/>
        </authorList>
    </citation>
    <scope>NUCLEOTIDE SEQUENCE [LARGE SCALE GENOMIC DNA]</scope>
    <source>
        <strain evidence="2">ZCTH4_d</strain>
    </source>
</reference>
<proteinExistence type="predicted"/>
<name>A0A3E0K698_9BACI</name>
<evidence type="ECO:0000313" key="2">
    <source>
        <dbReference type="EMBL" id="REJ29536.1"/>
    </source>
</evidence>
<gene>
    <name evidence="2" type="ORF">C6P37_06235</name>
</gene>
<protein>
    <submittedName>
        <fullName evidence="2">Uncharacterized protein</fullName>
    </submittedName>
</protein>
<evidence type="ECO:0000313" key="3">
    <source>
        <dbReference type="Proteomes" id="UP000257014"/>
    </source>
</evidence>
<feature type="compositionally biased region" description="Low complexity" evidence="1">
    <location>
        <begin position="30"/>
        <end position="42"/>
    </location>
</feature>
<evidence type="ECO:0000256" key="1">
    <source>
        <dbReference type="SAM" id="MobiDB-lite"/>
    </source>
</evidence>
<feature type="compositionally biased region" description="Basic residues" evidence="1">
    <location>
        <begin position="12"/>
        <end position="22"/>
    </location>
</feature>
<dbReference type="AlphaFoldDB" id="A0A3E0K698"/>
<accession>A0A3E0K698</accession>
<sequence>MPQKSSEWKRPGPFKKERKASRKSGAALFAGAQEGGDAQADGKSGSETSCPRPPLRTGSVRNGNGALNRSGAA</sequence>
<dbReference type="EMBL" id="QEWE01000014">
    <property type="protein sequence ID" value="REJ29536.1"/>
    <property type="molecule type" value="Genomic_DNA"/>
</dbReference>
<feature type="compositionally biased region" description="Basic and acidic residues" evidence="1">
    <location>
        <begin position="1"/>
        <end position="10"/>
    </location>
</feature>
<feature type="region of interest" description="Disordered" evidence="1">
    <location>
        <begin position="1"/>
        <end position="73"/>
    </location>
</feature>